<accession>A0A1H3VT00</accession>
<protein>
    <submittedName>
        <fullName evidence="1">Aspartyl protease</fullName>
    </submittedName>
</protein>
<dbReference type="EMBL" id="FNQY01000001">
    <property type="protein sequence ID" value="SDZ77917.1"/>
    <property type="molecule type" value="Genomic_DNA"/>
</dbReference>
<keyword evidence="1" id="KW-0378">Hydrolase</keyword>
<dbReference type="InterPro" id="IPR021109">
    <property type="entry name" value="Peptidase_aspartic_dom_sf"/>
</dbReference>
<dbReference type="RefSeq" id="WP_091392666.1">
    <property type="nucleotide sequence ID" value="NZ_FNQY01000001.1"/>
</dbReference>
<dbReference type="OrthoDB" id="644381at2"/>
<evidence type="ECO:0000313" key="2">
    <source>
        <dbReference type="Proteomes" id="UP000199041"/>
    </source>
</evidence>
<dbReference type="Gene3D" id="2.40.70.10">
    <property type="entry name" value="Acid Proteases"/>
    <property type="match status" value="1"/>
</dbReference>
<dbReference type="GO" id="GO:0008233">
    <property type="term" value="F:peptidase activity"/>
    <property type="evidence" value="ECO:0007669"/>
    <property type="project" value="UniProtKB-KW"/>
</dbReference>
<dbReference type="SUPFAM" id="SSF50630">
    <property type="entry name" value="Acid proteases"/>
    <property type="match status" value="1"/>
</dbReference>
<proteinExistence type="predicted"/>
<organism evidence="1 2">
    <name type="scientific">Arachidicoccus rhizosphaerae</name>
    <dbReference type="NCBI Taxonomy" id="551991"/>
    <lineage>
        <taxon>Bacteria</taxon>
        <taxon>Pseudomonadati</taxon>
        <taxon>Bacteroidota</taxon>
        <taxon>Chitinophagia</taxon>
        <taxon>Chitinophagales</taxon>
        <taxon>Chitinophagaceae</taxon>
        <taxon>Arachidicoccus</taxon>
    </lineage>
</organism>
<keyword evidence="2" id="KW-1185">Reference proteome</keyword>
<dbReference type="STRING" id="551991.SAMN05192529_101430"/>
<dbReference type="Pfam" id="PF13650">
    <property type="entry name" value="Asp_protease_2"/>
    <property type="match status" value="1"/>
</dbReference>
<dbReference type="AlphaFoldDB" id="A0A1H3VT00"/>
<dbReference type="Proteomes" id="UP000199041">
    <property type="component" value="Unassembled WGS sequence"/>
</dbReference>
<evidence type="ECO:0000313" key="1">
    <source>
        <dbReference type="EMBL" id="SDZ77917.1"/>
    </source>
</evidence>
<sequence>MFTRKTGNYKRVNDFSGRFPVKWFLIPCMLLTFHFGAMGQPSPLKTVEQALQNMLNAHNADTLKSVLSPGFSVGPYSMPSAFGCLKNIADKFEYEQVRVRKDKTDKPHVLQVVFSKKGQKDLLGHIHLDDSNQILFIDVFDRLYGMDRTAHSELVAEVPFETDDHGSVVLFVKLNNSDRVLKLLFDTGADGMALSKKLADSLGLKADLKQSTSVVGGKMDIEISRDNTVHLGGLSLAHQSIAFFNKVDSYDGIIGNTIARAFITEVNYDKQTISFYNFGDYAEKNNSAATGHVVDVTMPSGVIIIPGQLSVTKGKTYKGDFVFDLGAGYGLICFRPFVRHNRLLVDGFKPDYSGTTTSLGMTTPTFTGQAEQFQFGNLPALNGLSVTLMSGGGQSESWNPGFDGSIGTRLISRYNFTINLQAKQIVLTPNKSFHYPPDFARSNMLFGFDVKGDLRFQNYVGIAPPANGLPMGARILSVNNIGVSQLRDHPEKLKELLGEAGASKWTIKFESTGGATGMQIMEI</sequence>
<gene>
    <name evidence="1" type="ORF">SAMN05192529_101430</name>
</gene>
<reference evidence="1 2" key="1">
    <citation type="submission" date="2016-10" db="EMBL/GenBank/DDBJ databases">
        <authorList>
            <person name="de Groot N.N."/>
        </authorList>
    </citation>
    <scope>NUCLEOTIDE SEQUENCE [LARGE SCALE GENOMIC DNA]</scope>
    <source>
        <strain evidence="1 2">Vu-144</strain>
    </source>
</reference>
<name>A0A1H3VT00_9BACT</name>
<keyword evidence="1" id="KW-0645">Protease</keyword>
<dbReference type="GO" id="GO:0006508">
    <property type="term" value="P:proteolysis"/>
    <property type="evidence" value="ECO:0007669"/>
    <property type="project" value="UniProtKB-KW"/>
</dbReference>